<dbReference type="SMART" id="SM00525">
    <property type="entry name" value="FES"/>
    <property type="match status" value="1"/>
</dbReference>
<evidence type="ECO:0000256" key="1">
    <source>
        <dbReference type="ARBA" id="ARBA00000843"/>
    </source>
</evidence>
<evidence type="ECO:0000256" key="6">
    <source>
        <dbReference type="ARBA" id="ARBA00022723"/>
    </source>
</evidence>
<dbReference type="GO" id="GO:0034039">
    <property type="term" value="F:8-oxo-7,8-dihydroguanine DNA N-glycosylase activity"/>
    <property type="evidence" value="ECO:0007669"/>
    <property type="project" value="TreeGrafter"/>
</dbReference>
<dbReference type="InterPro" id="IPR005760">
    <property type="entry name" value="A/G_AdeGlyc_MutY"/>
</dbReference>
<evidence type="ECO:0000259" key="16">
    <source>
        <dbReference type="SMART" id="SM00478"/>
    </source>
</evidence>
<dbReference type="FunFam" id="1.10.1670.10:FF:000002">
    <property type="entry name" value="Adenine DNA glycosylase"/>
    <property type="match status" value="1"/>
</dbReference>
<dbReference type="InterPro" id="IPR003651">
    <property type="entry name" value="Endonuclease3_FeS-loop_motif"/>
</dbReference>
<reference evidence="17 18" key="1">
    <citation type="submission" date="2016-10" db="EMBL/GenBank/DDBJ databases">
        <authorList>
            <person name="de Groot N.N."/>
        </authorList>
    </citation>
    <scope>NUCLEOTIDE SEQUENCE [LARGE SCALE GENOMIC DNA]</scope>
    <source>
        <strain evidence="17 18">CGMCC 1.3442</strain>
    </source>
</reference>
<dbReference type="RefSeq" id="WP_093857932.1">
    <property type="nucleotide sequence ID" value="NZ_BJVZ01000020.1"/>
</dbReference>
<feature type="domain" description="HhH-GPD" evidence="16">
    <location>
        <begin position="49"/>
        <end position="200"/>
    </location>
</feature>
<evidence type="ECO:0000256" key="8">
    <source>
        <dbReference type="ARBA" id="ARBA00022801"/>
    </source>
</evidence>
<dbReference type="FunFam" id="1.10.340.30:FF:000010">
    <property type="entry name" value="Adenine DNA glycosylase"/>
    <property type="match status" value="1"/>
</dbReference>
<comment type="catalytic activity">
    <reaction evidence="1 15">
        <text>Hydrolyzes free adenine bases from 7,8-dihydro-8-oxoguanine:adenine mismatched double-stranded DNA, leaving an apurinic site.</text>
        <dbReference type="EC" id="3.2.2.31"/>
    </reaction>
</comment>
<evidence type="ECO:0000256" key="10">
    <source>
        <dbReference type="ARBA" id="ARBA00023014"/>
    </source>
</evidence>
<keyword evidence="5" id="KW-0004">4Fe-4S</keyword>
<evidence type="ECO:0000256" key="13">
    <source>
        <dbReference type="ARBA" id="ARBA00023295"/>
    </source>
</evidence>
<evidence type="ECO:0000313" key="18">
    <source>
        <dbReference type="Proteomes" id="UP000199334"/>
    </source>
</evidence>
<protein>
    <recommendedName>
        <fullName evidence="4 15">Adenine DNA glycosylase</fullName>
        <ecNumber evidence="3 15">3.2.2.31</ecNumber>
    </recommendedName>
</protein>
<dbReference type="GO" id="GO:0006298">
    <property type="term" value="P:mismatch repair"/>
    <property type="evidence" value="ECO:0007669"/>
    <property type="project" value="TreeGrafter"/>
</dbReference>
<dbReference type="InterPro" id="IPR029119">
    <property type="entry name" value="MutY_C"/>
</dbReference>
<dbReference type="EMBL" id="FNIG01000014">
    <property type="protein sequence ID" value="SDN99595.1"/>
    <property type="molecule type" value="Genomic_DNA"/>
</dbReference>
<keyword evidence="7 15" id="KW-0227">DNA damage</keyword>
<dbReference type="Pfam" id="PF10576">
    <property type="entry name" value="EndIII_4Fe-2S"/>
    <property type="match status" value="1"/>
</dbReference>
<dbReference type="PANTHER" id="PTHR42944">
    <property type="entry name" value="ADENINE DNA GLYCOSYLASE"/>
    <property type="match status" value="1"/>
</dbReference>
<organism evidence="17 18">
    <name type="scientific">Tenuibacillus multivorans</name>
    <dbReference type="NCBI Taxonomy" id="237069"/>
    <lineage>
        <taxon>Bacteria</taxon>
        <taxon>Bacillati</taxon>
        <taxon>Bacillota</taxon>
        <taxon>Bacilli</taxon>
        <taxon>Bacillales</taxon>
        <taxon>Bacillaceae</taxon>
        <taxon>Tenuibacillus</taxon>
    </lineage>
</organism>
<dbReference type="CDD" id="cd03431">
    <property type="entry name" value="NUDIX_DNA_Glycosylase_C-MutY"/>
    <property type="match status" value="1"/>
</dbReference>
<dbReference type="GO" id="GO:0046872">
    <property type="term" value="F:metal ion binding"/>
    <property type="evidence" value="ECO:0007669"/>
    <property type="project" value="UniProtKB-UniRule"/>
</dbReference>
<comment type="similarity">
    <text evidence="2 15">Belongs to the Nth/MutY family.</text>
</comment>
<dbReference type="PANTHER" id="PTHR42944:SF1">
    <property type="entry name" value="ADENINE DNA GLYCOSYLASE"/>
    <property type="match status" value="1"/>
</dbReference>
<dbReference type="InterPro" id="IPR023170">
    <property type="entry name" value="HhH_base_excis_C"/>
</dbReference>
<evidence type="ECO:0000256" key="3">
    <source>
        <dbReference type="ARBA" id="ARBA00012045"/>
    </source>
</evidence>
<dbReference type="AlphaFoldDB" id="A0A1H0FY71"/>
<keyword evidence="13 15" id="KW-0326">Glycosidase</keyword>
<sequence>MEQTSFTIPLLFNDEAFRHDLLTWYQGNKRLLPWRENQDPYRIWVSEIMLQQTQVDTVIPYFNQFMERYPTIKELAEADEQNVLKSWEGLGYYSRARNLHTAVKEVVEKYDAQVPSDKKELKQLKGIGPYTLGAVLSIAFNHPEPAVDGNVMRVLSRILHIDEDIAKPKTKKLFEEVVKEIISYEDPSSFNQGLMELGALVCHPKNPECETCPVQQHCLAYEHGDQKDLPVKTKQKKQKVSSYYGLVLKNDEGKFFIQKRPDEGLLANMWEFPIVLQEEFDQKELVNWFEVEYGLSINIYTQGKRVRHVFSHVIWEVDVIYASVKGGQKSDGDGKFVTLEELERYPMPNIQQKIKKLIH</sequence>
<keyword evidence="10" id="KW-0411">Iron-sulfur</keyword>
<evidence type="ECO:0000256" key="12">
    <source>
        <dbReference type="ARBA" id="ARBA00023204"/>
    </source>
</evidence>
<dbReference type="InterPro" id="IPR015797">
    <property type="entry name" value="NUDIX_hydrolase-like_dom_sf"/>
</dbReference>
<dbReference type="CDD" id="cd00056">
    <property type="entry name" value="ENDO3c"/>
    <property type="match status" value="1"/>
</dbReference>
<dbReference type="InterPro" id="IPR044298">
    <property type="entry name" value="MIG/MutY"/>
</dbReference>
<dbReference type="STRING" id="237069.SAMN05216498_0396"/>
<keyword evidence="11" id="KW-0238">DNA-binding</keyword>
<evidence type="ECO:0000256" key="5">
    <source>
        <dbReference type="ARBA" id="ARBA00022485"/>
    </source>
</evidence>
<dbReference type="NCBIfam" id="TIGR01084">
    <property type="entry name" value="mutY"/>
    <property type="match status" value="1"/>
</dbReference>
<evidence type="ECO:0000313" key="17">
    <source>
        <dbReference type="EMBL" id="SDN99595.1"/>
    </source>
</evidence>
<evidence type="ECO:0000256" key="7">
    <source>
        <dbReference type="ARBA" id="ARBA00022763"/>
    </source>
</evidence>
<comment type="cofactor">
    <cofactor evidence="15">
        <name>[4Fe-4S] cluster</name>
        <dbReference type="ChEBI" id="CHEBI:49883"/>
    </cofactor>
    <text evidence="15">Binds 1 [4Fe-4S] cluster.</text>
</comment>
<keyword evidence="9 15" id="KW-0408">Iron</keyword>
<name>A0A1H0FY71_9BACI</name>
<dbReference type="SMART" id="SM00478">
    <property type="entry name" value="ENDO3c"/>
    <property type="match status" value="1"/>
</dbReference>
<keyword evidence="8" id="KW-0378">Hydrolase</keyword>
<evidence type="ECO:0000256" key="14">
    <source>
        <dbReference type="ARBA" id="ARBA00058550"/>
    </source>
</evidence>
<evidence type="ECO:0000256" key="15">
    <source>
        <dbReference type="RuleBase" id="RU365096"/>
    </source>
</evidence>
<evidence type="ECO:0000256" key="9">
    <source>
        <dbReference type="ARBA" id="ARBA00023004"/>
    </source>
</evidence>
<dbReference type="Pfam" id="PF00633">
    <property type="entry name" value="HHH"/>
    <property type="match status" value="1"/>
</dbReference>
<comment type="function">
    <text evidence="15">Adenine glycosylase active on G-A mispairs.</text>
</comment>
<dbReference type="GO" id="GO:0035485">
    <property type="term" value="F:adenine/guanine mispair binding"/>
    <property type="evidence" value="ECO:0007669"/>
    <property type="project" value="TreeGrafter"/>
</dbReference>
<gene>
    <name evidence="17" type="ORF">SAMN05216498_0396</name>
</gene>
<evidence type="ECO:0000256" key="4">
    <source>
        <dbReference type="ARBA" id="ARBA00022023"/>
    </source>
</evidence>
<dbReference type="InterPro" id="IPR003265">
    <property type="entry name" value="HhH-GPD_domain"/>
</dbReference>
<dbReference type="GO" id="GO:0000701">
    <property type="term" value="F:purine-specific mismatch base pair DNA N-glycosylase activity"/>
    <property type="evidence" value="ECO:0007669"/>
    <property type="project" value="UniProtKB-EC"/>
</dbReference>
<dbReference type="EC" id="3.2.2.31" evidence="3 15"/>
<keyword evidence="12" id="KW-0234">DNA repair</keyword>
<dbReference type="SUPFAM" id="SSF48150">
    <property type="entry name" value="DNA-glycosylase"/>
    <property type="match status" value="1"/>
</dbReference>
<dbReference type="GO" id="GO:0051539">
    <property type="term" value="F:4 iron, 4 sulfur cluster binding"/>
    <property type="evidence" value="ECO:0007669"/>
    <property type="project" value="UniProtKB-UniRule"/>
</dbReference>
<dbReference type="SUPFAM" id="SSF55811">
    <property type="entry name" value="Nudix"/>
    <property type="match status" value="1"/>
</dbReference>
<dbReference type="OrthoDB" id="9802365at2"/>
<dbReference type="Gene3D" id="1.10.1670.10">
    <property type="entry name" value="Helix-hairpin-Helix base-excision DNA repair enzymes (C-terminal)"/>
    <property type="match status" value="1"/>
</dbReference>
<dbReference type="Proteomes" id="UP000199334">
    <property type="component" value="Unassembled WGS sequence"/>
</dbReference>
<dbReference type="Pfam" id="PF14815">
    <property type="entry name" value="NUDIX_4"/>
    <property type="match status" value="1"/>
</dbReference>
<proteinExistence type="inferred from homology"/>
<dbReference type="GO" id="GO:0006284">
    <property type="term" value="P:base-excision repair"/>
    <property type="evidence" value="ECO:0007669"/>
    <property type="project" value="UniProtKB-UniRule"/>
</dbReference>
<dbReference type="InterPro" id="IPR011257">
    <property type="entry name" value="DNA_glycosylase"/>
</dbReference>
<dbReference type="GO" id="GO:0032357">
    <property type="term" value="F:oxidized purine DNA binding"/>
    <property type="evidence" value="ECO:0007669"/>
    <property type="project" value="TreeGrafter"/>
</dbReference>
<keyword evidence="18" id="KW-1185">Reference proteome</keyword>
<dbReference type="InterPro" id="IPR000445">
    <property type="entry name" value="HhH_motif"/>
</dbReference>
<dbReference type="Gene3D" id="1.10.340.30">
    <property type="entry name" value="Hypothetical protein, domain 2"/>
    <property type="match status" value="1"/>
</dbReference>
<keyword evidence="6" id="KW-0479">Metal-binding</keyword>
<dbReference type="Gene3D" id="3.90.79.10">
    <property type="entry name" value="Nucleoside Triphosphate Pyrophosphohydrolase"/>
    <property type="match status" value="1"/>
</dbReference>
<dbReference type="Pfam" id="PF00730">
    <property type="entry name" value="HhH-GPD"/>
    <property type="match status" value="1"/>
</dbReference>
<evidence type="ECO:0000256" key="11">
    <source>
        <dbReference type="ARBA" id="ARBA00023125"/>
    </source>
</evidence>
<accession>A0A1H0FY71</accession>
<comment type="function">
    <text evidence="14">Base excision repair (BER) glycosylase that initiates repair of A:oxoG to C:G by removing the inappropriately paired adenine base from the DNA backbone, generating an abasic site product. 8-oxoguanine (oxoG) is a genotoxic DNA lesion resulting from oxidation of guanine; this residue is misread by replicative DNA polymerases, that insert adenine instead of cytosine opposite the oxidized damaged base. Shows a powerful dicrimination of A versus C, since it does not cleave cytosine in oxoG:C pairs. May also be able to remove adenine from A:G mispairs, although this activity may not be physiologically relevant.</text>
</comment>
<evidence type="ECO:0000256" key="2">
    <source>
        <dbReference type="ARBA" id="ARBA00008343"/>
    </source>
</evidence>